<gene>
    <name evidence="1" type="ORF">FHX81_1918</name>
</gene>
<protein>
    <recommendedName>
        <fullName evidence="3">NB-ARC domain-containing protein</fullName>
    </recommendedName>
</protein>
<evidence type="ECO:0000313" key="2">
    <source>
        <dbReference type="Proteomes" id="UP000316628"/>
    </source>
</evidence>
<organism evidence="1 2">
    <name type="scientific">Saccharothrix saharensis</name>
    <dbReference type="NCBI Taxonomy" id="571190"/>
    <lineage>
        <taxon>Bacteria</taxon>
        <taxon>Bacillati</taxon>
        <taxon>Actinomycetota</taxon>
        <taxon>Actinomycetes</taxon>
        <taxon>Pseudonocardiales</taxon>
        <taxon>Pseudonocardiaceae</taxon>
        <taxon>Saccharothrix</taxon>
    </lineage>
</organism>
<reference evidence="1 2" key="1">
    <citation type="submission" date="2019-06" db="EMBL/GenBank/DDBJ databases">
        <title>Sequencing the genomes of 1000 actinobacteria strains.</title>
        <authorList>
            <person name="Klenk H.-P."/>
        </authorList>
    </citation>
    <scope>NUCLEOTIDE SEQUENCE [LARGE SCALE GENOMIC DNA]</scope>
    <source>
        <strain evidence="1 2">DSM 45456</strain>
    </source>
</reference>
<dbReference type="InterPro" id="IPR011990">
    <property type="entry name" value="TPR-like_helical_dom_sf"/>
</dbReference>
<dbReference type="Gene3D" id="1.25.40.10">
    <property type="entry name" value="Tetratricopeptide repeat domain"/>
    <property type="match status" value="1"/>
</dbReference>
<evidence type="ECO:0008006" key="3">
    <source>
        <dbReference type="Google" id="ProtNLM"/>
    </source>
</evidence>
<accession>A0A543J9V3</accession>
<evidence type="ECO:0000313" key="1">
    <source>
        <dbReference type="EMBL" id="TQM79609.1"/>
    </source>
</evidence>
<keyword evidence="2" id="KW-1185">Reference proteome</keyword>
<dbReference type="AlphaFoldDB" id="A0A543J9V3"/>
<proteinExistence type="predicted"/>
<dbReference type="OrthoDB" id="3885120at2"/>
<sequence>MGVALAPGTAELGLEQRVEPAVRRLAAHDGWLLVLDDLTGPVDATQLLERVRTGTVLITSRQAGGWHGTTVAVDVLPPAEAVELLDRTVRDQWPDAVLADAERLCAEPGRLPLAVEQTAAYPAQSRITPNAYLDLLRRYPARVFTATAEGGDAQRIAARVWHVTLDRLADTPPAGDLLRHLLGDDDPDVVHSLGRPAAYSMVTLTADAIGVHRLVQAVALHEATLADAERVLGSDHPTTRVIRSNLEITNVRG</sequence>
<dbReference type="RefSeq" id="WP_141977028.1">
    <property type="nucleotide sequence ID" value="NZ_VFPP01000001.1"/>
</dbReference>
<comment type="caution">
    <text evidence="1">The sequence shown here is derived from an EMBL/GenBank/DDBJ whole genome shotgun (WGS) entry which is preliminary data.</text>
</comment>
<name>A0A543J9V3_9PSEU</name>
<dbReference type="Proteomes" id="UP000316628">
    <property type="component" value="Unassembled WGS sequence"/>
</dbReference>
<dbReference type="EMBL" id="VFPP01000001">
    <property type="protein sequence ID" value="TQM79609.1"/>
    <property type="molecule type" value="Genomic_DNA"/>
</dbReference>